<dbReference type="Proteomes" id="UP000444316">
    <property type="component" value="Unassembled WGS sequence"/>
</dbReference>
<evidence type="ECO:0000313" key="1">
    <source>
        <dbReference type="EMBL" id="MYN47426.1"/>
    </source>
</evidence>
<sequence>MHDVSTQNAGQIIKGRSVVEDQWLVLRGPELPEGVKAEAEDIAALAVPTGKVIVPVAVWNAQREALLARAENGEIGVWFASDERPEPLKDDLAKFAVVAVDFPKFTDGRGYSIAYNLRTRLGWTGELRAIGDVLRDQLFSMQRVGFDAFAVRADRDIHDALKGLSDFSETYQASVDQKVPLFRRHARNVGVNTGDAGFGI</sequence>
<evidence type="ECO:0000313" key="2">
    <source>
        <dbReference type="Proteomes" id="UP000444316"/>
    </source>
</evidence>
<gene>
    <name evidence="1" type="ORF">GTP23_20485</name>
</gene>
<organism evidence="1 2">
    <name type="scientific">Duganella fentianensis</name>
    <dbReference type="NCBI Taxonomy" id="2692177"/>
    <lineage>
        <taxon>Bacteria</taxon>
        <taxon>Pseudomonadati</taxon>
        <taxon>Pseudomonadota</taxon>
        <taxon>Betaproteobacteria</taxon>
        <taxon>Burkholderiales</taxon>
        <taxon>Oxalobacteraceae</taxon>
        <taxon>Telluria group</taxon>
        <taxon>Duganella</taxon>
    </lineage>
</organism>
<dbReference type="PIRSF" id="PIRSF030820">
    <property type="entry name" value="UCP030820"/>
    <property type="match status" value="1"/>
</dbReference>
<reference evidence="1" key="1">
    <citation type="submission" date="2019-12" db="EMBL/GenBank/DDBJ databases">
        <title>Novel species isolated from a subtropical stream in China.</title>
        <authorList>
            <person name="Lu H."/>
        </authorList>
    </citation>
    <scope>NUCLEOTIDE SEQUENCE [LARGE SCALE GENOMIC DNA]</scope>
    <source>
        <strain evidence="1">FT93W</strain>
    </source>
</reference>
<comment type="caution">
    <text evidence="1">The sequence shown here is derived from an EMBL/GenBank/DDBJ whole genome shotgun (WGS) entry which is preliminary data.</text>
</comment>
<accession>A0A845I684</accession>
<keyword evidence="2" id="KW-1185">Reference proteome</keyword>
<name>A0A845I684_9BURK</name>
<dbReference type="AlphaFoldDB" id="A0A845I684"/>
<dbReference type="EMBL" id="WWCL01000004">
    <property type="protein sequence ID" value="MYN47426.1"/>
    <property type="molecule type" value="Genomic_DNA"/>
</dbReference>
<proteinExistence type="predicted"/>
<dbReference type="RefSeq" id="WP_161036781.1">
    <property type="nucleotide sequence ID" value="NZ_WWCL01000004.1"/>
</dbReference>
<dbReference type="Pfam" id="PF06073">
    <property type="entry name" value="DUF934"/>
    <property type="match status" value="1"/>
</dbReference>
<dbReference type="InterPro" id="IPR008318">
    <property type="entry name" value="UCP030820"/>
</dbReference>
<protein>
    <submittedName>
        <fullName evidence="1">DUF934 domain-containing protein</fullName>
    </submittedName>
</protein>